<dbReference type="PANTHER" id="PTHR30537">
    <property type="entry name" value="HTH-TYPE TRANSCRIPTIONAL REGULATOR"/>
    <property type="match status" value="1"/>
</dbReference>
<evidence type="ECO:0000313" key="4">
    <source>
        <dbReference type="Proteomes" id="UP000321922"/>
    </source>
</evidence>
<dbReference type="CDD" id="cd08422">
    <property type="entry name" value="PBP2_CrgA_like"/>
    <property type="match status" value="1"/>
</dbReference>
<comment type="similarity">
    <text evidence="1">Belongs to the LysR transcriptional regulatory family.</text>
</comment>
<dbReference type="GO" id="GO:0006351">
    <property type="term" value="P:DNA-templated transcription"/>
    <property type="evidence" value="ECO:0007669"/>
    <property type="project" value="TreeGrafter"/>
</dbReference>
<dbReference type="AlphaFoldDB" id="A0A511QJQ6"/>
<dbReference type="InterPro" id="IPR058163">
    <property type="entry name" value="LysR-type_TF_proteobact-type"/>
</dbReference>
<evidence type="ECO:0000256" key="1">
    <source>
        <dbReference type="ARBA" id="ARBA00009437"/>
    </source>
</evidence>
<evidence type="ECO:0000259" key="2">
    <source>
        <dbReference type="Pfam" id="PF03466"/>
    </source>
</evidence>
<comment type="caution">
    <text evidence="3">The sequence shown here is derived from an EMBL/GenBank/DDBJ whole genome shotgun (WGS) entry which is preliminary data.</text>
</comment>
<dbReference type="PANTHER" id="PTHR30537:SF5">
    <property type="entry name" value="HTH-TYPE TRANSCRIPTIONAL ACTIVATOR TTDR-RELATED"/>
    <property type="match status" value="1"/>
</dbReference>
<protein>
    <submittedName>
        <fullName evidence="3">LysR family transcriptional regulator</fullName>
    </submittedName>
</protein>
<reference evidence="3 4" key="1">
    <citation type="submission" date="2019-07" db="EMBL/GenBank/DDBJ databases">
        <title>Whole genome shotgun sequence of Vibrio sagamiensis NBRC 104589.</title>
        <authorList>
            <person name="Hosoyama A."/>
            <person name="Uohara A."/>
            <person name="Ohji S."/>
            <person name="Ichikawa N."/>
        </authorList>
    </citation>
    <scope>NUCLEOTIDE SEQUENCE [LARGE SCALE GENOMIC DNA]</scope>
    <source>
        <strain evidence="3 4">NBRC 104589</strain>
    </source>
</reference>
<keyword evidence="4" id="KW-1185">Reference proteome</keyword>
<dbReference type="InterPro" id="IPR005119">
    <property type="entry name" value="LysR_subst-bd"/>
</dbReference>
<evidence type="ECO:0000313" key="3">
    <source>
        <dbReference type="EMBL" id="GEM77558.1"/>
    </source>
</evidence>
<organism evidence="3 4">
    <name type="scientific">Vibrio sagamiensis NBRC 104589</name>
    <dbReference type="NCBI Taxonomy" id="1219064"/>
    <lineage>
        <taxon>Bacteria</taxon>
        <taxon>Pseudomonadati</taxon>
        <taxon>Pseudomonadota</taxon>
        <taxon>Gammaproteobacteria</taxon>
        <taxon>Vibrionales</taxon>
        <taxon>Vibrionaceae</taxon>
        <taxon>Vibrio</taxon>
    </lineage>
</organism>
<dbReference type="GO" id="GO:0003700">
    <property type="term" value="F:DNA-binding transcription factor activity"/>
    <property type="evidence" value="ECO:0007669"/>
    <property type="project" value="TreeGrafter"/>
</dbReference>
<name>A0A511QJQ6_9VIBR</name>
<dbReference type="Proteomes" id="UP000321922">
    <property type="component" value="Unassembled WGS sequence"/>
</dbReference>
<feature type="domain" description="LysR substrate-binding" evidence="2">
    <location>
        <begin position="33"/>
        <end position="234"/>
    </location>
</feature>
<dbReference type="Gene3D" id="3.40.190.290">
    <property type="match status" value="1"/>
</dbReference>
<accession>A0A511QJQ6</accession>
<dbReference type="SUPFAM" id="SSF53850">
    <property type="entry name" value="Periplasmic binding protein-like II"/>
    <property type="match status" value="1"/>
</dbReference>
<dbReference type="GO" id="GO:0043565">
    <property type="term" value="F:sequence-specific DNA binding"/>
    <property type="evidence" value="ECO:0007669"/>
    <property type="project" value="TreeGrafter"/>
</dbReference>
<dbReference type="EMBL" id="BJXJ01000064">
    <property type="protein sequence ID" value="GEM77558.1"/>
    <property type="molecule type" value="Genomic_DNA"/>
</dbReference>
<proteinExistence type="inferred from homology"/>
<sequence length="238" mass="26870">MTREGRKLYEHARFHVNSLDSIANELRDDVSSDKGHIKLLAPANLVASCIHEPLSNYLKENPKIELDLALSNALTSFYSSNADMAIRVGKQNDSDLTQLKIGTIKTVLVASPVYLQSVGKIEEPKDLGKTDVIVVEPLTTWELYHSSNLSKNICHKPASRRVSLNDLNVAKQFSINGLGITLIPLTEVKNDLESGKLIRVLPDWHGKDRDVYAIWYRRQFLSTRTSRLIDYLKNNIIF</sequence>
<dbReference type="Pfam" id="PF03466">
    <property type="entry name" value="LysR_substrate"/>
    <property type="match status" value="1"/>
</dbReference>
<gene>
    <name evidence="3" type="ORF">VSA01S_36700</name>
</gene>